<comment type="caution">
    <text evidence="1">The sequence shown here is derived from an EMBL/GenBank/DDBJ whole genome shotgun (WGS) entry which is preliminary data.</text>
</comment>
<reference evidence="1" key="1">
    <citation type="submission" date="2021-01" db="EMBL/GenBank/DDBJ databases">
        <authorList>
            <consortium name="Genoscope - CEA"/>
            <person name="William W."/>
        </authorList>
    </citation>
    <scope>NUCLEOTIDE SEQUENCE</scope>
</reference>
<evidence type="ECO:0000313" key="1">
    <source>
        <dbReference type="EMBL" id="CAD8114693.1"/>
    </source>
</evidence>
<dbReference type="AlphaFoldDB" id="A0A8S1QGD9"/>
<evidence type="ECO:0000313" key="2">
    <source>
        <dbReference type="Proteomes" id="UP000692954"/>
    </source>
</evidence>
<gene>
    <name evidence="1" type="ORF">PSON_ATCC_30995.1.T1060146</name>
</gene>
<organism evidence="1 2">
    <name type="scientific">Paramecium sonneborni</name>
    <dbReference type="NCBI Taxonomy" id="65129"/>
    <lineage>
        <taxon>Eukaryota</taxon>
        <taxon>Sar</taxon>
        <taxon>Alveolata</taxon>
        <taxon>Ciliophora</taxon>
        <taxon>Intramacronucleata</taxon>
        <taxon>Oligohymenophorea</taxon>
        <taxon>Peniculida</taxon>
        <taxon>Parameciidae</taxon>
        <taxon>Paramecium</taxon>
    </lineage>
</organism>
<name>A0A8S1QGD9_9CILI</name>
<dbReference type="Proteomes" id="UP000692954">
    <property type="component" value="Unassembled WGS sequence"/>
</dbReference>
<dbReference type="OrthoDB" id="60033at2759"/>
<accession>A0A8S1QGD9</accession>
<sequence length="42" mass="4914">MMMNNKEIENVKLVALSGFDDDAESKKCEKLILIFLYQYQLS</sequence>
<proteinExistence type="predicted"/>
<keyword evidence="2" id="KW-1185">Reference proteome</keyword>
<dbReference type="EMBL" id="CAJJDN010000106">
    <property type="protein sequence ID" value="CAD8114693.1"/>
    <property type="molecule type" value="Genomic_DNA"/>
</dbReference>
<protein>
    <submittedName>
        <fullName evidence="1">Uncharacterized protein</fullName>
    </submittedName>
</protein>